<sequence length="543" mass="62528">MWHETVGEMAKILTSIFRLDKYNPNSSKSHKDNFDFEAHIYFDDAFHLAVPEENVQERVANQYVKSLACIMEDIYRTFSSEKQNLKGEQEDDEMVKQTIMETPYGGRITYTLPHGNMLHVHLKDKQKIRHKKRWSQIMYMYYLLGWKLNRKYTTLSGKFEDEMSTANALKTEKESTYILALDGDTDFQPSALILLVDRLRRYPHVGAACGRIHPTGTGPVVWYQKFEYAVGHWLQKTAEHVLGCVLCSPGCFSLYRAAALMDDNVVKKYTTKATEGHHFVQYDQGAFTFVFGWNGNVALAFGIVPPAIYILICYKVKSDTQITIAAVMSIFYAFLMIATIMSIVDWISNLQGQSVHIELAEEELAEAEIPFWNDLINMYLKPIEEDKDRQTEIEKQLKSLRNKATFLFFIINVLWIISTFFLQAIGPDIHIKIPKILPNGIFSEDEMLTIEPLSFMFLVSFAGLLGIQFLTMLYHRINTLIHFIAYKGTEIKPQQGVGKYQQMCYSKQMHRKSKKSAVYDEWVNRGGVGYKDEAIRGNQGQSD</sequence>
<dbReference type="STRING" id="75743.A0A401NXR2"/>
<dbReference type="OrthoDB" id="370884at2759"/>
<keyword evidence="4 7" id="KW-0812">Transmembrane</keyword>
<protein>
    <recommendedName>
        <fullName evidence="2">chitin synthase</fullName>
        <ecNumber evidence="2">2.4.1.16</ecNumber>
    </recommendedName>
</protein>
<evidence type="ECO:0000256" key="6">
    <source>
        <dbReference type="ARBA" id="ARBA00023136"/>
    </source>
</evidence>
<evidence type="ECO:0000256" key="5">
    <source>
        <dbReference type="ARBA" id="ARBA00022989"/>
    </source>
</evidence>
<evidence type="ECO:0000256" key="3">
    <source>
        <dbReference type="ARBA" id="ARBA00022676"/>
    </source>
</evidence>
<dbReference type="Proteomes" id="UP000288216">
    <property type="component" value="Unassembled WGS sequence"/>
</dbReference>
<keyword evidence="5 7" id="KW-1133">Transmembrane helix</keyword>
<keyword evidence="3" id="KW-0808">Transferase</keyword>
<dbReference type="EC" id="2.4.1.16" evidence="2"/>
<accession>A0A401NXR2</accession>
<dbReference type="GO" id="GO:0006031">
    <property type="term" value="P:chitin biosynthetic process"/>
    <property type="evidence" value="ECO:0007669"/>
    <property type="project" value="TreeGrafter"/>
</dbReference>
<evidence type="ECO:0000256" key="7">
    <source>
        <dbReference type="SAM" id="Phobius"/>
    </source>
</evidence>
<proteinExistence type="predicted"/>
<dbReference type="GO" id="GO:0004100">
    <property type="term" value="F:chitin synthase activity"/>
    <property type="evidence" value="ECO:0007669"/>
    <property type="project" value="UniProtKB-EC"/>
</dbReference>
<keyword evidence="3" id="KW-0328">Glycosyltransferase</keyword>
<organism evidence="8 9">
    <name type="scientific">Scyliorhinus torazame</name>
    <name type="common">Cloudy catshark</name>
    <name type="synonym">Catulus torazame</name>
    <dbReference type="NCBI Taxonomy" id="75743"/>
    <lineage>
        <taxon>Eukaryota</taxon>
        <taxon>Metazoa</taxon>
        <taxon>Chordata</taxon>
        <taxon>Craniata</taxon>
        <taxon>Vertebrata</taxon>
        <taxon>Chondrichthyes</taxon>
        <taxon>Elasmobranchii</taxon>
        <taxon>Galeomorphii</taxon>
        <taxon>Galeoidea</taxon>
        <taxon>Carcharhiniformes</taxon>
        <taxon>Scyliorhinidae</taxon>
        <taxon>Scyliorhinus</taxon>
    </lineage>
</organism>
<gene>
    <name evidence="8" type="ORF">scyTo_0004829</name>
</gene>
<feature type="transmembrane region" description="Helical" evidence="7">
    <location>
        <begin position="404"/>
        <end position="425"/>
    </location>
</feature>
<feature type="transmembrane region" description="Helical" evidence="7">
    <location>
        <begin position="453"/>
        <end position="474"/>
    </location>
</feature>
<dbReference type="SUPFAM" id="SSF53448">
    <property type="entry name" value="Nucleotide-diphospho-sugar transferases"/>
    <property type="match status" value="1"/>
</dbReference>
<dbReference type="GO" id="GO:0016020">
    <property type="term" value="C:membrane"/>
    <property type="evidence" value="ECO:0007669"/>
    <property type="project" value="UniProtKB-SubCell"/>
</dbReference>
<comment type="caution">
    <text evidence="8">The sequence shown here is derived from an EMBL/GenBank/DDBJ whole genome shotgun (WGS) entry which is preliminary data.</text>
</comment>
<evidence type="ECO:0000256" key="1">
    <source>
        <dbReference type="ARBA" id="ARBA00004141"/>
    </source>
</evidence>
<keyword evidence="9" id="KW-1185">Reference proteome</keyword>
<evidence type="ECO:0000256" key="4">
    <source>
        <dbReference type="ARBA" id="ARBA00022692"/>
    </source>
</evidence>
<dbReference type="GO" id="GO:0071944">
    <property type="term" value="C:cell periphery"/>
    <property type="evidence" value="ECO:0007669"/>
    <property type="project" value="TreeGrafter"/>
</dbReference>
<dbReference type="EMBL" id="BFAA01001452">
    <property type="protein sequence ID" value="GCB65667.1"/>
    <property type="molecule type" value="Genomic_DNA"/>
</dbReference>
<dbReference type="PANTHER" id="PTHR22914:SF42">
    <property type="entry name" value="CHITIN SYNTHASE"/>
    <property type="match status" value="1"/>
</dbReference>
<evidence type="ECO:0000256" key="2">
    <source>
        <dbReference type="ARBA" id="ARBA00012543"/>
    </source>
</evidence>
<dbReference type="InterPro" id="IPR029044">
    <property type="entry name" value="Nucleotide-diphossugar_trans"/>
</dbReference>
<dbReference type="Pfam" id="PF03142">
    <property type="entry name" value="Chitin_synth_2"/>
    <property type="match status" value="1"/>
</dbReference>
<reference evidence="8 9" key="1">
    <citation type="journal article" date="2018" name="Nat. Ecol. Evol.">
        <title>Shark genomes provide insights into elasmobranch evolution and the origin of vertebrates.</title>
        <authorList>
            <person name="Hara Y"/>
            <person name="Yamaguchi K"/>
            <person name="Onimaru K"/>
            <person name="Kadota M"/>
            <person name="Koyanagi M"/>
            <person name="Keeley SD"/>
            <person name="Tatsumi K"/>
            <person name="Tanaka K"/>
            <person name="Motone F"/>
            <person name="Kageyama Y"/>
            <person name="Nozu R"/>
            <person name="Adachi N"/>
            <person name="Nishimura O"/>
            <person name="Nakagawa R"/>
            <person name="Tanegashima C"/>
            <person name="Kiyatake I"/>
            <person name="Matsumoto R"/>
            <person name="Murakumo K"/>
            <person name="Nishida K"/>
            <person name="Terakita A"/>
            <person name="Kuratani S"/>
            <person name="Sato K"/>
            <person name="Hyodo S Kuraku.S."/>
        </authorList>
    </citation>
    <scope>NUCLEOTIDE SEQUENCE [LARGE SCALE GENOMIC DNA]</scope>
</reference>
<evidence type="ECO:0000313" key="9">
    <source>
        <dbReference type="Proteomes" id="UP000288216"/>
    </source>
</evidence>
<comment type="subcellular location">
    <subcellularLocation>
        <location evidence="1">Membrane</location>
        <topology evidence="1">Multi-pass membrane protein</topology>
    </subcellularLocation>
</comment>
<feature type="transmembrane region" description="Helical" evidence="7">
    <location>
        <begin position="322"/>
        <end position="344"/>
    </location>
</feature>
<dbReference type="OMA" id="CQEWNKK"/>
<keyword evidence="6 7" id="KW-0472">Membrane</keyword>
<dbReference type="InterPro" id="IPR004835">
    <property type="entry name" value="Chitin_synth"/>
</dbReference>
<dbReference type="AlphaFoldDB" id="A0A401NXR2"/>
<evidence type="ECO:0000313" key="8">
    <source>
        <dbReference type="EMBL" id="GCB65667.1"/>
    </source>
</evidence>
<dbReference type="PANTHER" id="PTHR22914">
    <property type="entry name" value="CHITIN SYNTHASE"/>
    <property type="match status" value="1"/>
</dbReference>
<name>A0A401NXR2_SCYTO</name>